<reference evidence="5 6" key="1">
    <citation type="journal article" date="2020" name="Arch. Microbiol.">
        <title>Bradyrhizobium uaiense sp. nov., a new highly efficient cowpea symbiont.</title>
        <authorList>
            <person name="Cabral Michel D."/>
            <person name="Azarias Guimaraes A."/>
            <person name="Martins da Costa E."/>
            <person name="Soares de Carvalho T."/>
            <person name="Balsanelli E."/>
            <person name="Willems A."/>
            <person name="Maltempi de Souza E."/>
            <person name="de Souza Moreira F.M."/>
        </authorList>
    </citation>
    <scope>NUCLEOTIDE SEQUENCE [LARGE SCALE GENOMIC DNA]</scope>
    <source>
        <strain evidence="5 6">UFLA 03-164</strain>
    </source>
</reference>
<dbReference type="Proteomes" id="UP000468531">
    <property type="component" value="Unassembled WGS sequence"/>
</dbReference>
<proteinExistence type="predicted"/>
<dbReference type="InterPro" id="IPR032687">
    <property type="entry name" value="AraC-type_N"/>
</dbReference>
<dbReference type="PROSITE" id="PS01124">
    <property type="entry name" value="HTH_ARAC_FAMILY_2"/>
    <property type="match status" value="1"/>
</dbReference>
<keyword evidence="6" id="KW-1185">Reference proteome</keyword>
<evidence type="ECO:0000256" key="3">
    <source>
        <dbReference type="ARBA" id="ARBA00023163"/>
    </source>
</evidence>
<keyword evidence="1" id="KW-0805">Transcription regulation</keyword>
<evidence type="ECO:0000313" key="5">
    <source>
        <dbReference type="EMBL" id="NEU96659.1"/>
    </source>
</evidence>
<keyword evidence="3" id="KW-0804">Transcription</keyword>
<dbReference type="GO" id="GO:0003700">
    <property type="term" value="F:DNA-binding transcription factor activity"/>
    <property type="evidence" value="ECO:0007669"/>
    <property type="project" value="InterPro"/>
</dbReference>
<comment type="caution">
    <text evidence="5">The sequence shown here is derived from an EMBL/GenBank/DDBJ whole genome shotgun (WGS) entry which is preliminary data.</text>
</comment>
<dbReference type="Gene3D" id="1.10.10.60">
    <property type="entry name" value="Homeodomain-like"/>
    <property type="match status" value="1"/>
</dbReference>
<gene>
    <name evidence="5" type="ORF">FNJ47_12630</name>
</gene>
<dbReference type="PANTHER" id="PTHR47894:SF4">
    <property type="entry name" value="HTH-TYPE TRANSCRIPTIONAL REGULATOR GADX"/>
    <property type="match status" value="1"/>
</dbReference>
<dbReference type="InterPro" id="IPR018060">
    <property type="entry name" value="HTH_AraC"/>
</dbReference>
<accession>A0A6P1BED5</accession>
<name>A0A6P1BED5_9BRAD</name>
<dbReference type="Pfam" id="PF12625">
    <property type="entry name" value="Arabinose_bd"/>
    <property type="match status" value="1"/>
</dbReference>
<evidence type="ECO:0000313" key="6">
    <source>
        <dbReference type="Proteomes" id="UP000468531"/>
    </source>
</evidence>
<keyword evidence="2" id="KW-0238">DNA-binding</keyword>
<evidence type="ECO:0000256" key="2">
    <source>
        <dbReference type="ARBA" id="ARBA00023125"/>
    </source>
</evidence>
<dbReference type="SMART" id="SM00342">
    <property type="entry name" value="HTH_ARAC"/>
    <property type="match status" value="1"/>
</dbReference>
<dbReference type="GO" id="GO:0005829">
    <property type="term" value="C:cytosol"/>
    <property type="evidence" value="ECO:0007669"/>
    <property type="project" value="TreeGrafter"/>
</dbReference>
<dbReference type="EMBL" id="VKHP01000039">
    <property type="protein sequence ID" value="NEU96659.1"/>
    <property type="molecule type" value="Genomic_DNA"/>
</dbReference>
<evidence type="ECO:0000259" key="4">
    <source>
        <dbReference type="PROSITE" id="PS01124"/>
    </source>
</evidence>
<dbReference type="SUPFAM" id="SSF46689">
    <property type="entry name" value="Homeodomain-like"/>
    <property type="match status" value="1"/>
</dbReference>
<feature type="domain" description="HTH araC/xylS-type" evidence="4">
    <location>
        <begin position="298"/>
        <end position="386"/>
    </location>
</feature>
<dbReference type="GO" id="GO:0000976">
    <property type="term" value="F:transcription cis-regulatory region binding"/>
    <property type="evidence" value="ECO:0007669"/>
    <property type="project" value="TreeGrafter"/>
</dbReference>
<protein>
    <submittedName>
        <fullName evidence="5">AraC family transcriptional regulator</fullName>
    </submittedName>
</protein>
<organism evidence="5 6">
    <name type="scientific">Bradyrhizobium uaiense</name>
    <dbReference type="NCBI Taxonomy" id="2594946"/>
    <lineage>
        <taxon>Bacteria</taxon>
        <taxon>Pseudomonadati</taxon>
        <taxon>Pseudomonadota</taxon>
        <taxon>Alphaproteobacteria</taxon>
        <taxon>Hyphomicrobiales</taxon>
        <taxon>Nitrobacteraceae</taxon>
        <taxon>Bradyrhizobium</taxon>
    </lineage>
</organism>
<dbReference type="InterPro" id="IPR009057">
    <property type="entry name" value="Homeodomain-like_sf"/>
</dbReference>
<dbReference type="PANTHER" id="PTHR47894">
    <property type="entry name" value="HTH-TYPE TRANSCRIPTIONAL REGULATOR GADX"/>
    <property type="match status" value="1"/>
</dbReference>
<sequence>MKIIVFLQRLLEAAFAVISPSMPRRGPARPVPNRPILWHFAPSGSAGRSRGRGADAMQGSEADALRTPVSAAYARALVRAFGKTRSERDELLMGTGIQQDTVDQPGAHMPVSSLVALAANITRRHGELWPLSAAAVWSTSLQGALDVATRTAPTIEDALSTGARFGSTRAPFVRNRLRRTARAIQIEITPAVAMEGALWRAVALAVSLNVHAVYVQLLEDAIGQATLQFPWPPPAGAERLAQHYFCAVKFDAAAFIFEVPKALCARPSPFADPELHAKAIEALEAIEKPRSDTAALTRMVESLIAARLPQRLGEEEAARLVGTSRRTLVRRLAETGSAFRPLLDGVLRERARTMLAAGSQSRDETAAALGYTDATSFSRACRRWFGDKSLRS</sequence>
<evidence type="ECO:0000256" key="1">
    <source>
        <dbReference type="ARBA" id="ARBA00023015"/>
    </source>
</evidence>
<dbReference type="AlphaFoldDB" id="A0A6P1BED5"/>
<dbReference type="Pfam" id="PF12833">
    <property type="entry name" value="HTH_18"/>
    <property type="match status" value="1"/>
</dbReference>